<gene>
    <name evidence="2" type="ORF">UA74_21925</name>
</gene>
<evidence type="ECO:0000313" key="3">
    <source>
        <dbReference type="Proteomes" id="UP000185511"/>
    </source>
</evidence>
<dbReference type="EMBL" id="CP016076">
    <property type="protein sequence ID" value="APU16407.1"/>
    <property type="molecule type" value="Genomic_DNA"/>
</dbReference>
<evidence type="ECO:0000256" key="1">
    <source>
        <dbReference type="SAM" id="MobiDB-lite"/>
    </source>
</evidence>
<feature type="compositionally biased region" description="Basic and acidic residues" evidence="1">
    <location>
        <begin position="127"/>
        <end position="138"/>
    </location>
</feature>
<feature type="compositionally biased region" description="Basic and acidic residues" evidence="1">
    <location>
        <begin position="218"/>
        <end position="229"/>
    </location>
</feature>
<dbReference type="Proteomes" id="UP000185511">
    <property type="component" value="Chromosome"/>
</dbReference>
<sequence length="351" mass="39364">MAEPRRRQASRILHSAAVPPHTFGRRRVVDGHTDGMSAVPPPSEESLLGHVFLVPHRDDERTQHAGTRTVLAALGEASPAPTVVAAYTALLRPYYHSLWCPRAILTALDRNSEQRPYPMGAGAAADRLAEQDRRERHAGQGSSRGRQADDRRLTPLERVVRSRLGDWNRSRPPMEGFRSIEELAEALHRRARNEHQAVGPVAAPGTRARAAARFRRPTRADAVRRVRESQDKIRKALDSLGPAYLPPPSAMSPPEATRRAWETTQEDRTSYYLDQEVSAAELPAVRALRSHRARPDGEALDEAALAELTETARQELLRHFRRRRRSSRFRVSMDAIGGYLDALGDDDPQRR</sequence>
<name>A0AAC9LF02_9PSEU</name>
<reference evidence="3" key="1">
    <citation type="submission" date="2016-06" db="EMBL/GenBank/DDBJ databases">
        <title>Complete genome sequence of Actinoalloteichus fjordicus DSM 46855 (=ADI127-17), type strain of the new species Actinoalloteichus fjordicus.</title>
        <authorList>
            <person name="Ruckert C."/>
            <person name="Nouioui I."/>
            <person name="Willmese J."/>
            <person name="van Wezel G."/>
            <person name="Klenk H.-P."/>
            <person name="Kalinowski J."/>
            <person name="Zotchev S.B."/>
        </authorList>
    </citation>
    <scope>NUCLEOTIDE SEQUENCE [LARGE SCALE GENOMIC DNA]</scope>
    <source>
        <strain evidence="3">ADI127-7</strain>
    </source>
</reference>
<accession>A0AAC9LF02</accession>
<feature type="region of interest" description="Disordered" evidence="1">
    <location>
        <begin position="194"/>
        <end position="229"/>
    </location>
</feature>
<feature type="region of interest" description="Disordered" evidence="1">
    <location>
        <begin position="113"/>
        <end position="154"/>
    </location>
</feature>
<keyword evidence="3" id="KW-1185">Reference proteome</keyword>
<dbReference type="AlphaFoldDB" id="A0AAC9LF02"/>
<evidence type="ECO:0000313" key="2">
    <source>
        <dbReference type="EMBL" id="APU16407.1"/>
    </source>
</evidence>
<protein>
    <submittedName>
        <fullName evidence="2">Uncharacterized protein</fullName>
    </submittedName>
</protein>
<proteinExistence type="predicted"/>
<organism evidence="2 3">
    <name type="scientific">Actinoalloteichus fjordicus</name>
    <dbReference type="NCBI Taxonomy" id="1612552"/>
    <lineage>
        <taxon>Bacteria</taxon>
        <taxon>Bacillati</taxon>
        <taxon>Actinomycetota</taxon>
        <taxon>Actinomycetes</taxon>
        <taxon>Pseudonocardiales</taxon>
        <taxon>Pseudonocardiaceae</taxon>
        <taxon>Actinoalloteichus</taxon>
    </lineage>
</organism>
<dbReference type="KEGG" id="acad:UA74_21925"/>